<feature type="region of interest" description="Disordered" evidence="1">
    <location>
        <begin position="1"/>
        <end position="85"/>
    </location>
</feature>
<evidence type="ECO:0000256" key="1">
    <source>
        <dbReference type="SAM" id="MobiDB-lite"/>
    </source>
</evidence>
<evidence type="ECO:0000256" key="2">
    <source>
        <dbReference type="SAM" id="Phobius"/>
    </source>
</evidence>
<keyword evidence="2" id="KW-0472">Membrane</keyword>
<keyword evidence="4" id="KW-1185">Reference proteome</keyword>
<feature type="transmembrane region" description="Helical" evidence="2">
    <location>
        <begin position="450"/>
        <end position="468"/>
    </location>
</feature>
<dbReference type="AlphaFoldDB" id="G0V6L0"/>
<feature type="transmembrane region" description="Helical" evidence="2">
    <location>
        <begin position="326"/>
        <end position="348"/>
    </location>
</feature>
<dbReference type="OrthoDB" id="5382797at2759"/>
<keyword evidence="2" id="KW-0812">Transmembrane</keyword>
<keyword evidence="2" id="KW-1133">Transmembrane helix</keyword>
<feature type="compositionally biased region" description="Polar residues" evidence="1">
    <location>
        <begin position="49"/>
        <end position="58"/>
    </location>
</feature>
<feature type="compositionally biased region" description="Polar residues" evidence="1">
    <location>
        <begin position="182"/>
        <end position="201"/>
    </location>
</feature>
<feature type="region of interest" description="Disordered" evidence="1">
    <location>
        <begin position="182"/>
        <end position="205"/>
    </location>
</feature>
<sequence>MEGSNDPRFLSSPQMNSIQEEDSPTTNEQLKETPSKNNNNRLSTYGDIQMNSRNTTPFVQPRPFFASPKAKSRPTSAFYSAADGNNSSSSLIYNPSFSFGENTTLNPQLESPKPSIVTPQPQASRSEGRRHSLKYVPGTNLPPPTMTRSKSPDRSASPEMLSTTSKRSSLILDSPFDFSPATLNPQRHLSHQQTPPSSASRASFRKGHRYKHSSVSMNFFQEPEVKIPLNIAKALPIPTFHDLIKNLMWPKAHFQLAIAGLQCISCLITFQLGHSKSWNNFITLSHFITYDILGSLVIILVENLSQFEVWSTGTITFPFGLNRIDVLLSFALAISLCFVGLDLLFHILEELIVLFVELSETKDHHDEIASQIPHSHHSNELLSFSEGNLKLWYTILAMNLILSTLSLYKTFYANKNSKLKTKNPIVTITYTSYLCVYPILINWLSNISDYLAAFSIAIFILIHGLTIVEWTSTILLMGFSTTTLSGSTFLNQEELNQESTTEKKREVRKRSQSTLPVSVVTTSDSSSSSFFSIFSWKKRSPNHDPVMVKGMIKEQIENLPEFKSRCQLDYKDLLIAKVDFNSYIALIKLTLKGGSNNEELLLRLAVDKCIRRNLNTVETTIEIDRI</sequence>
<dbReference type="RefSeq" id="XP_003673489.1">
    <property type="nucleotide sequence ID" value="XM_003673441.1"/>
</dbReference>
<proteinExistence type="predicted"/>
<reference key="2">
    <citation type="submission" date="2011-08" db="EMBL/GenBank/DDBJ databases">
        <title>Genome sequence of Naumovozyma castellii.</title>
        <authorList>
            <person name="Gordon J.L."/>
            <person name="Armisen D."/>
            <person name="Proux-Wera E."/>
            <person name="OhEigeartaigh S.S."/>
            <person name="Byrne K.P."/>
            <person name="Wolfe K.H."/>
        </authorList>
    </citation>
    <scope>NUCLEOTIDE SEQUENCE</scope>
    <source>
        <strain>Type strain:CBS 4309</strain>
    </source>
</reference>
<dbReference type="EMBL" id="HE576752">
    <property type="protein sequence ID" value="CCC67106.1"/>
    <property type="molecule type" value="Genomic_DNA"/>
</dbReference>
<name>G0V6L0_NAUCA</name>
<dbReference type="Proteomes" id="UP000001640">
    <property type="component" value="Chromosome 1"/>
</dbReference>
<dbReference type="HOGENOM" id="CLU_423382_0_0_1"/>
<evidence type="ECO:0000313" key="3">
    <source>
        <dbReference type="EMBL" id="CCC67106.1"/>
    </source>
</evidence>
<feature type="compositionally biased region" description="Polar residues" evidence="1">
    <location>
        <begin position="11"/>
        <end position="28"/>
    </location>
</feature>
<dbReference type="InParanoid" id="G0V6L0"/>
<dbReference type="FunCoup" id="G0V6L0">
    <property type="interactions" value="41"/>
</dbReference>
<feature type="region of interest" description="Disordered" evidence="1">
    <location>
        <begin position="103"/>
        <end position="166"/>
    </location>
</feature>
<feature type="transmembrane region" description="Helical" evidence="2">
    <location>
        <begin position="391"/>
        <end position="412"/>
    </location>
</feature>
<gene>
    <name evidence="3" type="primary">NCAS0A05480</name>
    <name evidence="3" type="ordered locus">NCAS_0A05480</name>
</gene>
<dbReference type="KEGG" id="ncs:NCAS_0A05480"/>
<accession>G0V6L0</accession>
<dbReference type="OMA" id="FEVWSTG"/>
<dbReference type="eggNOG" id="ENOG502QV77">
    <property type="taxonomic scope" value="Eukaryota"/>
</dbReference>
<evidence type="ECO:0008006" key="5">
    <source>
        <dbReference type="Google" id="ProtNLM"/>
    </source>
</evidence>
<dbReference type="GO" id="GO:0005783">
    <property type="term" value="C:endoplasmic reticulum"/>
    <property type="evidence" value="ECO:0007669"/>
    <property type="project" value="EnsemblFungi"/>
</dbReference>
<feature type="transmembrane region" description="Helical" evidence="2">
    <location>
        <begin position="284"/>
        <end position="305"/>
    </location>
</feature>
<dbReference type="GeneID" id="96900587"/>
<dbReference type="GO" id="GO:0005385">
    <property type="term" value="F:zinc ion transmembrane transporter activity"/>
    <property type="evidence" value="ECO:0007669"/>
    <property type="project" value="EnsemblFungi"/>
</dbReference>
<dbReference type="STRING" id="1064592.G0V6L0"/>
<organism evidence="3 4">
    <name type="scientific">Naumovozyma castellii</name>
    <name type="common">Yeast</name>
    <name type="synonym">Saccharomyces castellii</name>
    <dbReference type="NCBI Taxonomy" id="27288"/>
    <lineage>
        <taxon>Eukaryota</taxon>
        <taxon>Fungi</taxon>
        <taxon>Dikarya</taxon>
        <taxon>Ascomycota</taxon>
        <taxon>Saccharomycotina</taxon>
        <taxon>Saccharomycetes</taxon>
        <taxon>Saccharomycetales</taxon>
        <taxon>Saccharomycetaceae</taxon>
        <taxon>Naumovozyma</taxon>
    </lineage>
</organism>
<reference evidence="3 4" key="1">
    <citation type="journal article" date="2011" name="Proc. Natl. Acad. Sci. U.S.A.">
        <title>Evolutionary erosion of yeast sex chromosomes by mating-type switching accidents.</title>
        <authorList>
            <person name="Gordon J.L."/>
            <person name="Armisen D."/>
            <person name="Proux-Wera E."/>
            <person name="Oheigeartaigh S.S."/>
            <person name="Byrne K.P."/>
            <person name="Wolfe K.H."/>
        </authorList>
    </citation>
    <scope>NUCLEOTIDE SEQUENCE [LARGE SCALE GENOMIC DNA]</scope>
    <source>
        <strain evidence="4">ATCC 76901 / BCRC 22586 / CBS 4309 / NBRC 1992 / NRRL Y-12630</strain>
    </source>
</reference>
<feature type="compositionally biased region" description="Polar residues" evidence="1">
    <location>
        <begin position="73"/>
        <end position="85"/>
    </location>
</feature>
<feature type="transmembrane region" description="Helical" evidence="2">
    <location>
        <begin position="424"/>
        <end position="444"/>
    </location>
</feature>
<evidence type="ECO:0000313" key="4">
    <source>
        <dbReference type="Proteomes" id="UP000001640"/>
    </source>
</evidence>
<protein>
    <recommendedName>
        <fullName evidence="5">Protein ZRG17</fullName>
    </recommendedName>
</protein>